<keyword evidence="2" id="KW-1133">Transmembrane helix</keyword>
<keyword evidence="2" id="KW-0812">Transmembrane</keyword>
<feature type="signal peptide" evidence="3">
    <location>
        <begin position="1"/>
        <end position="18"/>
    </location>
</feature>
<evidence type="ECO:0000256" key="1">
    <source>
        <dbReference type="SAM" id="MobiDB-lite"/>
    </source>
</evidence>
<feature type="compositionally biased region" description="Low complexity" evidence="1">
    <location>
        <begin position="32"/>
        <end position="44"/>
    </location>
</feature>
<dbReference type="GeneID" id="34611367"/>
<gene>
    <name evidence="4" type="ORF">ASPZODRAFT_14316</name>
</gene>
<keyword evidence="3" id="KW-0732">Signal</keyword>
<evidence type="ECO:0008006" key="6">
    <source>
        <dbReference type="Google" id="ProtNLM"/>
    </source>
</evidence>
<evidence type="ECO:0000256" key="3">
    <source>
        <dbReference type="SAM" id="SignalP"/>
    </source>
</evidence>
<name>A0A1L9SM33_9EURO</name>
<organism evidence="4 5">
    <name type="scientific">Penicilliopsis zonata CBS 506.65</name>
    <dbReference type="NCBI Taxonomy" id="1073090"/>
    <lineage>
        <taxon>Eukaryota</taxon>
        <taxon>Fungi</taxon>
        <taxon>Dikarya</taxon>
        <taxon>Ascomycota</taxon>
        <taxon>Pezizomycotina</taxon>
        <taxon>Eurotiomycetes</taxon>
        <taxon>Eurotiomycetidae</taxon>
        <taxon>Eurotiales</taxon>
        <taxon>Aspergillaceae</taxon>
        <taxon>Penicilliopsis</taxon>
    </lineage>
</organism>
<keyword evidence="5" id="KW-1185">Reference proteome</keyword>
<feature type="region of interest" description="Disordered" evidence="1">
    <location>
        <begin position="23"/>
        <end position="44"/>
    </location>
</feature>
<evidence type="ECO:0000313" key="5">
    <source>
        <dbReference type="Proteomes" id="UP000184188"/>
    </source>
</evidence>
<dbReference type="RefSeq" id="XP_022582676.1">
    <property type="nucleotide sequence ID" value="XM_022724902.1"/>
</dbReference>
<accession>A0A1L9SM33</accession>
<feature type="chain" id="PRO_5012228402" description="Copper transporter" evidence="3">
    <location>
        <begin position="19"/>
        <end position="106"/>
    </location>
</feature>
<proteinExistence type="predicted"/>
<dbReference type="VEuPathDB" id="FungiDB:ASPZODRAFT_14316"/>
<evidence type="ECO:0000313" key="4">
    <source>
        <dbReference type="EMBL" id="OJJ48166.1"/>
    </source>
</evidence>
<feature type="transmembrane region" description="Helical" evidence="2">
    <location>
        <begin position="68"/>
        <end position="95"/>
    </location>
</feature>
<keyword evidence="2" id="KW-0472">Membrane</keyword>
<protein>
    <recommendedName>
        <fullName evidence="6">Copper transporter</fullName>
    </recommendedName>
</protein>
<sequence length="106" mass="11807">MFLLVFWYIAEMSDPSLGIQPDGNANDTLTKTSPSPQQFSQSTFPAPPTFHRSFYRRLLSVRFSSVSLGLWLLLDCAFVVCCVAFAVAFFFFAALRSEVAGVSPLR</sequence>
<dbReference type="Proteomes" id="UP000184188">
    <property type="component" value="Unassembled WGS sequence"/>
</dbReference>
<dbReference type="EMBL" id="KV878339">
    <property type="protein sequence ID" value="OJJ48166.1"/>
    <property type="molecule type" value="Genomic_DNA"/>
</dbReference>
<reference evidence="5" key="1">
    <citation type="journal article" date="2017" name="Genome Biol.">
        <title>Comparative genomics reveals high biological diversity and specific adaptations in the industrially and medically important fungal genus Aspergillus.</title>
        <authorList>
            <person name="de Vries R.P."/>
            <person name="Riley R."/>
            <person name="Wiebenga A."/>
            <person name="Aguilar-Osorio G."/>
            <person name="Amillis S."/>
            <person name="Uchima C.A."/>
            <person name="Anderluh G."/>
            <person name="Asadollahi M."/>
            <person name="Askin M."/>
            <person name="Barry K."/>
            <person name="Battaglia E."/>
            <person name="Bayram O."/>
            <person name="Benocci T."/>
            <person name="Braus-Stromeyer S.A."/>
            <person name="Caldana C."/>
            <person name="Canovas D."/>
            <person name="Cerqueira G.C."/>
            <person name="Chen F."/>
            <person name="Chen W."/>
            <person name="Choi C."/>
            <person name="Clum A."/>
            <person name="Dos Santos R.A."/>
            <person name="Damasio A.R."/>
            <person name="Diallinas G."/>
            <person name="Emri T."/>
            <person name="Fekete E."/>
            <person name="Flipphi M."/>
            <person name="Freyberg S."/>
            <person name="Gallo A."/>
            <person name="Gournas C."/>
            <person name="Habgood R."/>
            <person name="Hainaut M."/>
            <person name="Harispe M.L."/>
            <person name="Henrissat B."/>
            <person name="Hilden K.S."/>
            <person name="Hope R."/>
            <person name="Hossain A."/>
            <person name="Karabika E."/>
            <person name="Karaffa L."/>
            <person name="Karanyi Z."/>
            <person name="Krasevec N."/>
            <person name="Kuo A."/>
            <person name="Kusch H."/>
            <person name="LaButti K."/>
            <person name="Lagendijk E.L."/>
            <person name="Lapidus A."/>
            <person name="Levasseur A."/>
            <person name="Lindquist E."/>
            <person name="Lipzen A."/>
            <person name="Logrieco A.F."/>
            <person name="MacCabe A."/>
            <person name="Maekelae M.R."/>
            <person name="Malavazi I."/>
            <person name="Melin P."/>
            <person name="Meyer V."/>
            <person name="Mielnichuk N."/>
            <person name="Miskei M."/>
            <person name="Molnar A.P."/>
            <person name="Mule G."/>
            <person name="Ngan C.Y."/>
            <person name="Orejas M."/>
            <person name="Orosz E."/>
            <person name="Ouedraogo J.P."/>
            <person name="Overkamp K.M."/>
            <person name="Park H.-S."/>
            <person name="Perrone G."/>
            <person name="Piumi F."/>
            <person name="Punt P.J."/>
            <person name="Ram A.F."/>
            <person name="Ramon A."/>
            <person name="Rauscher S."/>
            <person name="Record E."/>
            <person name="Riano-Pachon D.M."/>
            <person name="Robert V."/>
            <person name="Roehrig J."/>
            <person name="Ruller R."/>
            <person name="Salamov A."/>
            <person name="Salih N.S."/>
            <person name="Samson R.A."/>
            <person name="Sandor E."/>
            <person name="Sanguinetti M."/>
            <person name="Schuetze T."/>
            <person name="Sepcic K."/>
            <person name="Shelest E."/>
            <person name="Sherlock G."/>
            <person name="Sophianopoulou V."/>
            <person name="Squina F.M."/>
            <person name="Sun H."/>
            <person name="Susca A."/>
            <person name="Todd R.B."/>
            <person name="Tsang A."/>
            <person name="Unkles S.E."/>
            <person name="van de Wiele N."/>
            <person name="van Rossen-Uffink D."/>
            <person name="Oliveira J.V."/>
            <person name="Vesth T.C."/>
            <person name="Visser J."/>
            <person name="Yu J.-H."/>
            <person name="Zhou M."/>
            <person name="Andersen M.R."/>
            <person name="Archer D.B."/>
            <person name="Baker S.E."/>
            <person name="Benoit I."/>
            <person name="Brakhage A.A."/>
            <person name="Braus G.H."/>
            <person name="Fischer R."/>
            <person name="Frisvad J.C."/>
            <person name="Goldman G.H."/>
            <person name="Houbraken J."/>
            <person name="Oakley B."/>
            <person name="Pocsi I."/>
            <person name="Scazzocchio C."/>
            <person name="Seiboth B."/>
            <person name="vanKuyk P.A."/>
            <person name="Wortman J."/>
            <person name="Dyer P.S."/>
            <person name="Grigoriev I.V."/>
        </authorList>
    </citation>
    <scope>NUCLEOTIDE SEQUENCE [LARGE SCALE GENOMIC DNA]</scope>
    <source>
        <strain evidence="5">CBS 506.65</strain>
    </source>
</reference>
<evidence type="ECO:0000256" key="2">
    <source>
        <dbReference type="SAM" id="Phobius"/>
    </source>
</evidence>
<dbReference type="AlphaFoldDB" id="A0A1L9SM33"/>